<dbReference type="PATRIC" id="fig|1158610.3.peg.1486"/>
<evidence type="ECO:0000313" key="11">
    <source>
        <dbReference type="Proteomes" id="UP000013785"/>
    </source>
</evidence>
<dbReference type="Gene3D" id="3.20.20.80">
    <property type="entry name" value="Glycosidases"/>
    <property type="match status" value="1"/>
</dbReference>
<evidence type="ECO:0000256" key="7">
    <source>
        <dbReference type="ARBA" id="ARBA00032230"/>
    </source>
</evidence>
<dbReference type="InterPro" id="IPR023230">
    <property type="entry name" value="Glyco_hydro_2_CS"/>
</dbReference>
<evidence type="ECO:0000256" key="4">
    <source>
        <dbReference type="ARBA" id="ARBA00013303"/>
    </source>
</evidence>
<dbReference type="Pfam" id="PF02836">
    <property type="entry name" value="Glyco_hydro_2_C"/>
    <property type="match status" value="1"/>
</dbReference>
<dbReference type="SUPFAM" id="SSF74650">
    <property type="entry name" value="Galactose mutarotase-like"/>
    <property type="match status" value="1"/>
</dbReference>
<dbReference type="PRINTS" id="PR00132">
    <property type="entry name" value="GLHYDRLASE2"/>
</dbReference>
<dbReference type="InterPro" id="IPR006104">
    <property type="entry name" value="Glyco_hydro_2_N"/>
</dbReference>
<proteinExistence type="inferred from homology"/>
<feature type="domain" description="Beta galactosidase small chain/" evidence="9">
    <location>
        <begin position="730"/>
        <end position="1008"/>
    </location>
</feature>
<dbReference type="InterPro" id="IPR008979">
    <property type="entry name" value="Galactose-bd-like_sf"/>
</dbReference>
<dbReference type="SUPFAM" id="SSF49303">
    <property type="entry name" value="beta-Galactosidase/glucuronidase domain"/>
    <property type="match status" value="2"/>
</dbReference>
<dbReference type="GO" id="GO:0005990">
    <property type="term" value="P:lactose catabolic process"/>
    <property type="evidence" value="ECO:0007669"/>
    <property type="project" value="TreeGrafter"/>
</dbReference>
<dbReference type="EC" id="3.2.1.23" evidence="3 8"/>
<organism evidence="10 11">
    <name type="scientific">Enterococcus phoeniculicola ATCC BAA-412</name>
    <dbReference type="NCBI Taxonomy" id="1158610"/>
    <lineage>
        <taxon>Bacteria</taxon>
        <taxon>Bacillati</taxon>
        <taxon>Bacillota</taxon>
        <taxon>Bacilli</taxon>
        <taxon>Lactobacillales</taxon>
        <taxon>Enterococcaceae</taxon>
        <taxon>Enterococcus</taxon>
    </lineage>
</organism>
<dbReference type="Proteomes" id="UP000013785">
    <property type="component" value="Unassembled WGS sequence"/>
</dbReference>
<name>R3TSX6_9ENTE</name>
<evidence type="ECO:0000313" key="10">
    <source>
        <dbReference type="EMBL" id="EOL44684.1"/>
    </source>
</evidence>
<reference evidence="10 11" key="1">
    <citation type="submission" date="2013-02" db="EMBL/GenBank/DDBJ databases">
        <title>The Genome Sequence of Enterococcus phoeniculicola BAA-412.</title>
        <authorList>
            <consortium name="The Broad Institute Genome Sequencing Platform"/>
            <consortium name="The Broad Institute Genome Sequencing Center for Infectious Disease"/>
            <person name="Earl A.M."/>
            <person name="Gilmore M.S."/>
            <person name="Lebreton F."/>
            <person name="Walker B."/>
            <person name="Young S.K."/>
            <person name="Zeng Q."/>
            <person name="Gargeya S."/>
            <person name="Fitzgerald M."/>
            <person name="Haas B."/>
            <person name="Abouelleil A."/>
            <person name="Alvarado L."/>
            <person name="Arachchi H.M."/>
            <person name="Berlin A.M."/>
            <person name="Chapman S.B."/>
            <person name="Dewar J."/>
            <person name="Goldberg J."/>
            <person name="Griggs A."/>
            <person name="Gujja S."/>
            <person name="Hansen M."/>
            <person name="Howarth C."/>
            <person name="Imamovic A."/>
            <person name="Larimer J."/>
            <person name="McCowan C."/>
            <person name="Murphy C."/>
            <person name="Neiman D."/>
            <person name="Pearson M."/>
            <person name="Priest M."/>
            <person name="Roberts A."/>
            <person name="Saif S."/>
            <person name="Shea T."/>
            <person name="Sisk P."/>
            <person name="Sykes S."/>
            <person name="Wortman J."/>
            <person name="Nusbaum C."/>
            <person name="Birren B."/>
        </authorList>
    </citation>
    <scope>NUCLEOTIDE SEQUENCE [LARGE SCALE GENOMIC DNA]</scope>
    <source>
        <strain evidence="10 11">ATCC BAA-412</strain>
    </source>
</reference>
<dbReference type="SUPFAM" id="SSF49785">
    <property type="entry name" value="Galactose-binding domain-like"/>
    <property type="match status" value="1"/>
</dbReference>
<dbReference type="FunFam" id="3.20.20.80:FF:000018">
    <property type="entry name" value="Beta-galactosidase"/>
    <property type="match status" value="1"/>
</dbReference>
<dbReference type="InterPro" id="IPR006101">
    <property type="entry name" value="Glyco_hydro_2"/>
</dbReference>
<dbReference type="OrthoDB" id="9762066at2"/>
<dbReference type="Pfam" id="PF02837">
    <property type="entry name" value="Glyco_hydro_2_N"/>
    <property type="match status" value="1"/>
</dbReference>
<evidence type="ECO:0000259" key="9">
    <source>
        <dbReference type="SMART" id="SM01038"/>
    </source>
</evidence>
<dbReference type="Gene3D" id="2.60.120.260">
    <property type="entry name" value="Galactose-binding domain-like"/>
    <property type="match status" value="1"/>
</dbReference>
<dbReference type="InterPro" id="IPR006103">
    <property type="entry name" value="Glyco_hydro_2_cat"/>
</dbReference>
<dbReference type="PANTHER" id="PTHR46323:SF2">
    <property type="entry name" value="BETA-GALACTOSIDASE"/>
    <property type="match status" value="1"/>
</dbReference>
<gene>
    <name evidence="10" type="ORF">UC3_01501</name>
</gene>
<evidence type="ECO:0000256" key="6">
    <source>
        <dbReference type="ARBA" id="ARBA00023295"/>
    </source>
</evidence>
<comment type="caution">
    <text evidence="10">The sequence shown here is derived from an EMBL/GenBank/DDBJ whole genome shotgun (WGS) entry which is preliminary data.</text>
</comment>
<evidence type="ECO:0000256" key="8">
    <source>
        <dbReference type="RuleBase" id="RU361154"/>
    </source>
</evidence>
<dbReference type="EMBL" id="AJAT01000013">
    <property type="protein sequence ID" value="EOL44684.1"/>
    <property type="molecule type" value="Genomic_DNA"/>
</dbReference>
<dbReference type="STRING" id="154621.RV11_GL002433"/>
<dbReference type="InterPro" id="IPR006102">
    <property type="entry name" value="Ig-like_GH2"/>
</dbReference>
<dbReference type="InterPro" id="IPR004199">
    <property type="entry name" value="B-gal_small/dom_5"/>
</dbReference>
<dbReference type="Pfam" id="PF00703">
    <property type="entry name" value="Glyco_hydro_2"/>
    <property type="match status" value="1"/>
</dbReference>
<dbReference type="GO" id="GO:0004565">
    <property type="term" value="F:beta-galactosidase activity"/>
    <property type="evidence" value="ECO:0007669"/>
    <property type="project" value="UniProtKB-EC"/>
</dbReference>
<dbReference type="PROSITE" id="PS00719">
    <property type="entry name" value="GLYCOSYL_HYDROL_F2_1"/>
    <property type="match status" value="1"/>
</dbReference>
<dbReference type="InterPro" id="IPR011013">
    <property type="entry name" value="Gal_mutarotase_sf_dom"/>
</dbReference>
<dbReference type="PANTHER" id="PTHR46323">
    <property type="entry name" value="BETA-GALACTOSIDASE"/>
    <property type="match status" value="1"/>
</dbReference>
<dbReference type="InterPro" id="IPR013783">
    <property type="entry name" value="Ig-like_fold"/>
</dbReference>
<dbReference type="InterPro" id="IPR050347">
    <property type="entry name" value="Bact_Beta-galactosidase"/>
</dbReference>
<dbReference type="eggNOG" id="COG3250">
    <property type="taxonomic scope" value="Bacteria"/>
</dbReference>
<dbReference type="InterPro" id="IPR036156">
    <property type="entry name" value="Beta-gal/glucu_dom_sf"/>
</dbReference>
<dbReference type="Pfam" id="PF02929">
    <property type="entry name" value="Bgal_small_N"/>
    <property type="match status" value="1"/>
</dbReference>
<dbReference type="SUPFAM" id="SSF51445">
    <property type="entry name" value="(Trans)glycosidases"/>
    <property type="match status" value="1"/>
</dbReference>
<keyword evidence="11" id="KW-1185">Reference proteome</keyword>
<protein>
    <recommendedName>
        <fullName evidence="4 8">Beta-galactosidase</fullName>
        <ecNumber evidence="3 8">3.2.1.23</ecNumber>
    </recommendedName>
    <alternativeName>
        <fullName evidence="7 8">Lactase</fullName>
    </alternativeName>
</protein>
<keyword evidence="5 8" id="KW-0378">Hydrolase</keyword>
<comment type="similarity">
    <text evidence="2 8">Belongs to the glycosyl hydrolase 2 family.</text>
</comment>
<evidence type="ECO:0000256" key="3">
    <source>
        <dbReference type="ARBA" id="ARBA00012756"/>
    </source>
</evidence>
<evidence type="ECO:0000256" key="2">
    <source>
        <dbReference type="ARBA" id="ARBA00007401"/>
    </source>
</evidence>
<dbReference type="InterPro" id="IPR017853">
    <property type="entry name" value="GH"/>
</dbReference>
<dbReference type="GO" id="GO:0030246">
    <property type="term" value="F:carbohydrate binding"/>
    <property type="evidence" value="ECO:0007669"/>
    <property type="project" value="InterPro"/>
</dbReference>
<dbReference type="Gene3D" id="2.60.40.10">
    <property type="entry name" value="Immunoglobulins"/>
    <property type="match status" value="2"/>
</dbReference>
<dbReference type="AlphaFoldDB" id="R3TSX6"/>
<dbReference type="HOGENOM" id="CLU_002346_0_2_9"/>
<comment type="catalytic activity">
    <reaction evidence="1 8">
        <text>Hydrolysis of terminal non-reducing beta-D-galactose residues in beta-D-galactosides.</text>
        <dbReference type="EC" id="3.2.1.23"/>
    </reaction>
</comment>
<dbReference type="RefSeq" id="WP_010768164.1">
    <property type="nucleotide sequence ID" value="NZ_ASWE01000003.1"/>
</dbReference>
<evidence type="ECO:0000256" key="1">
    <source>
        <dbReference type="ARBA" id="ARBA00001412"/>
    </source>
</evidence>
<dbReference type="Gene3D" id="2.70.98.10">
    <property type="match status" value="1"/>
</dbReference>
<evidence type="ECO:0000256" key="5">
    <source>
        <dbReference type="ARBA" id="ARBA00022801"/>
    </source>
</evidence>
<dbReference type="InterPro" id="IPR014718">
    <property type="entry name" value="GH-type_carb-bd"/>
</dbReference>
<dbReference type="SMART" id="SM01038">
    <property type="entry name" value="Bgal_small_N"/>
    <property type="match status" value="1"/>
</dbReference>
<dbReference type="GO" id="GO:0009341">
    <property type="term" value="C:beta-galactosidase complex"/>
    <property type="evidence" value="ECO:0007669"/>
    <property type="project" value="InterPro"/>
</dbReference>
<accession>R3TSX6</accession>
<sequence length="1011" mass="117101">MFKNHQILHENREKPHSHFHSYESKEEAVSFERKKSMGFQLLNGEWSFSLTELLERVPEGFFGEETLSDKWSEIQVPGHWQLQGYGNPHYTNVAYPFPVEPPYIPTKNPTGYYKREVFFSKTSSERKTIICFEGVDNAFKLWVNDQYIGYSTGSRTPAEFDLTNVLVEGKNSIQVQVCQWSAMSYLEDQDMWWLSGIFRDVYLYERQKEGIYDLFIRPELDDSYTVGHLAIDYCFKERKDEKEYTIKVEVTDPTNSSVMLDETMSATGKEVSHHFKIDNPKHWTAETPHLYQLIIEVYKEKRLIQVIPQKIGFRTVEVKDGLIQVNGQPILFKGVNRHDWHPTLGRAVPLSYLEKDIQLMKEFNINAVRTAHYPNDPRFYDLCDFYGLYVIDEADIETHGMDIVNRRNELSDHIDWQPAYLDRVKRMVIRDQNHPSILIWSLGNESGFGQNHQAATDWIRSYDQTRLIHYEGESRHIFENELEQKNHATDLFSTMYTSVEKMQIEGKKRALEQPHILCEYAHAMGNGPGGLKEYMDLFYKYPRLQGGFVWEWIDHGIQQTTPSGEVYYAYGGDFGDKPNDSNFIIDGLIFPDRTPSPALYEYKKVIEPVTIEFSADNRQVHLINRFDFRNLNTLSAQFVWKMNGQILDVVAVENIDIEPREAATILVPKPTADVTHYEGEVVLSLIFKEPKGRFIYSDKVAWKQAIVKSALPKLIEKKAFSSMVEDEKLTISSNDVQLCFDLKTGHMLEWTYRGKPLVTGQPKINFWRAVTDNDRLGQDEFYTAPMTDEWYEYGIHQLAERVESVQVDEQEEAMLIVINSTQAAVSRDWGIRLEKTYRIFGKGAVEISVKGIPFGNKPKTLPKIGLQLYLAKELQTVNWYGFGPNETYADSCQSGYLDSWEKSVNEMFTPYVRPQENGNRMETRNVTIRNEAGVGVTISGTPFQFSVRNYSTEQLDEAEHTYELTELDAVELNLDYRQYGLGSASCGPEVAEAYKLYNEPFNFSFVLDYAD</sequence>
<keyword evidence="6 8" id="KW-0326">Glycosidase</keyword>